<comment type="caution">
    <text evidence="1">The sequence shown here is derived from an EMBL/GenBank/DDBJ whole genome shotgun (WGS) entry which is preliminary data.</text>
</comment>
<sequence length="99" mass="11476">MSRLKYHNAFWGLMLVDERRTPHFHPGNQKQIRVLLQGKADNIVGTRGRMFQSPYSDTHAVEPTPPAFLLSYRLLGGTSPAMTHVYMYTVYHIFYSTYP</sequence>
<protein>
    <submittedName>
        <fullName evidence="1">Uncharacterized protein</fullName>
    </submittedName>
</protein>
<keyword evidence="2" id="KW-1185">Reference proteome</keyword>
<organism evidence="1 2">
    <name type="scientific">Smallanthus sonchifolius</name>
    <dbReference type="NCBI Taxonomy" id="185202"/>
    <lineage>
        <taxon>Eukaryota</taxon>
        <taxon>Viridiplantae</taxon>
        <taxon>Streptophyta</taxon>
        <taxon>Embryophyta</taxon>
        <taxon>Tracheophyta</taxon>
        <taxon>Spermatophyta</taxon>
        <taxon>Magnoliopsida</taxon>
        <taxon>eudicotyledons</taxon>
        <taxon>Gunneridae</taxon>
        <taxon>Pentapetalae</taxon>
        <taxon>asterids</taxon>
        <taxon>campanulids</taxon>
        <taxon>Asterales</taxon>
        <taxon>Asteraceae</taxon>
        <taxon>Asteroideae</taxon>
        <taxon>Heliantheae alliance</taxon>
        <taxon>Millerieae</taxon>
        <taxon>Smallanthus</taxon>
    </lineage>
</organism>
<gene>
    <name evidence="1" type="ORF">L1987_32642</name>
</gene>
<name>A0ACB9HQ19_9ASTR</name>
<dbReference type="EMBL" id="CM042028">
    <property type="protein sequence ID" value="KAI3797386.1"/>
    <property type="molecule type" value="Genomic_DNA"/>
</dbReference>
<reference evidence="2" key="1">
    <citation type="journal article" date="2022" name="Mol. Ecol. Resour.">
        <title>The genomes of chicory, endive, great burdock and yacon provide insights into Asteraceae palaeo-polyploidization history and plant inulin production.</title>
        <authorList>
            <person name="Fan W."/>
            <person name="Wang S."/>
            <person name="Wang H."/>
            <person name="Wang A."/>
            <person name="Jiang F."/>
            <person name="Liu H."/>
            <person name="Zhao H."/>
            <person name="Xu D."/>
            <person name="Zhang Y."/>
        </authorList>
    </citation>
    <scope>NUCLEOTIDE SEQUENCE [LARGE SCALE GENOMIC DNA]</scope>
    <source>
        <strain evidence="2">cv. Yunnan</strain>
    </source>
</reference>
<evidence type="ECO:0000313" key="2">
    <source>
        <dbReference type="Proteomes" id="UP001056120"/>
    </source>
</evidence>
<proteinExistence type="predicted"/>
<accession>A0ACB9HQ19</accession>
<reference evidence="1 2" key="2">
    <citation type="journal article" date="2022" name="Mol. Ecol. Resour.">
        <title>The genomes of chicory, endive, great burdock and yacon provide insights into Asteraceae paleo-polyploidization history and plant inulin production.</title>
        <authorList>
            <person name="Fan W."/>
            <person name="Wang S."/>
            <person name="Wang H."/>
            <person name="Wang A."/>
            <person name="Jiang F."/>
            <person name="Liu H."/>
            <person name="Zhao H."/>
            <person name="Xu D."/>
            <person name="Zhang Y."/>
        </authorList>
    </citation>
    <scope>NUCLEOTIDE SEQUENCE [LARGE SCALE GENOMIC DNA]</scope>
    <source>
        <strain evidence="2">cv. Yunnan</strain>
        <tissue evidence="1">Leaves</tissue>
    </source>
</reference>
<evidence type="ECO:0000313" key="1">
    <source>
        <dbReference type="EMBL" id="KAI3797386.1"/>
    </source>
</evidence>
<dbReference type="Proteomes" id="UP001056120">
    <property type="component" value="Linkage Group LG11"/>
</dbReference>